<dbReference type="EMBL" id="UOFF01000257">
    <property type="protein sequence ID" value="VAW56605.1"/>
    <property type="molecule type" value="Genomic_DNA"/>
</dbReference>
<feature type="transmembrane region" description="Helical" evidence="1">
    <location>
        <begin position="215"/>
        <end position="237"/>
    </location>
</feature>
<feature type="transmembrane region" description="Helical" evidence="1">
    <location>
        <begin position="184"/>
        <end position="203"/>
    </location>
</feature>
<feature type="transmembrane region" description="Helical" evidence="1">
    <location>
        <begin position="299"/>
        <end position="317"/>
    </location>
</feature>
<feature type="transmembrane region" description="Helical" evidence="1">
    <location>
        <begin position="249"/>
        <end position="266"/>
    </location>
</feature>
<keyword evidence="1" id="KW-0812">Transmembrane</keyword>
<name>A0A3B0WL57_9ZZZZ</name>
<keyword evidence="1" id="KW-1133">Transmembrane helix</keyword>
<keyword evidence="1" id="KW-0472">Membrane</keyword>
<sequence length="345" mass="39100">MIPLKTLQKAAKINIISAEQVDPLYQFIKNEQTPDSTSQDASLDTPENKEEPLKFVRSFGDVFITLGIMLVVISINMLSLTGYYYLIPATAFILSAEWLVRKRRLVLPGMAILIAILFFINKAFLYGSTETTFLGLNTTSLILISISCLLFYLRYNMPFSLLPLAASLVTLTVLQIGSDILENPIIFVIPGFIIFGFAMWFDIRDTKRQSHLSDSAFWLHLLAAPLIVHGTMIALLSSEQSIAPSINNNLLMGLFFIGFFLIALFIDRRAMLISTQLYAIYALSQLFKNDLITSQNVMIYVLMTLGLLVIFFGTYWYKTRRIIFGMLKNKKISQYVPNLNVLDHK</sequence>
<dbReference type="AlphaFoldDB" id="A0A3B0WL57"/>
<evidence type="ECO:0008006" key="3">
    <source>
        <dbReference type="Google" id="ProtNLM"/>
    </source>
</evidence>
<reference evidence="2" key="1">
    <citation type="submission" date="2018-06" db="EMBL/GenBank/DDBJ databases">
        <authorList>
            <person name="Zhirakovskaya E."/>
        </authorList>
    </citation>
    <scope>NUCLEOTIDE SEQUENCE</scope>
</reference>
<evidence type="ECO:0000256" key="1">
    <source>
        <dbReference type="SAM" id="Phobius"/>
    </source>
</evidence>
<evidence type="ECO:0000313" key="2">
    <source>
        <dbReference type="EMBL" id="VAW56605.1"/>
    </source>
</evidence>
<accession>A0A3B0WL57</accession>
<protein>
    <recommendedName>
        <fullName evidence="3">DUF2157 domain-containing protein</fullName>
    </recommendedName>
</protein>
<organism evidence="2">
    <name type="scientific">hydrothermal vent metagenome</name>
    <dbReference type="NCBI Taxonomy" id="652676"/>
    <lineage>
        <taxon>unclassified sequences</taxon>
        <taxon>metagenomes</taxon>
        <taxon>ecological metagenomes</taxon>
    </lineage>
</organism>
<feature type="transmembrane region" description="Helical" evidence="1">
    <location>
        <begin position="105"/>
        <end position="127"/>
    </location>
</feature>
<feature type="transmembrane region" description="Helical" evidence="1">
    <location>
        <begin position="160"/>
        <end position="178"/>
    </location>
</feature>
<gene>
    <name evidence="2" type="ORF">MNBD_GAMMA07-303</name>
</gene>
<proteinExistence type="predicted"/>
<feature type="transmembrane region" description="Helical" evidence="1">
    <location>
        <begin position="133"/>
        <end position="153"/>
    </location>
</feature>
<feature type="transmembrane region" description="Helical" evidence="1">
    <location>
        <begin position="59"/>
        <end position="77"/>
    </location>
</feature>